<accession>A0A8H4FKI7</accession>
<evidence type="ECO:0000256" key="2">
    <source>
        <dbReference type="ARBA" id="ARBA00023002"/>
    </source>
</evidence>
<dbReference type="GO" id="GO:0016651">
    <property type="term" value="F:oxidoreductase activity, acting on NAD(P)H"/>
    <property type="evidence" value="ECO:0007669"/>
    <property type="project" value="InterPro"/>
</dbReference>
<keyword evidence="2" id="KW-0560">Oxidoreductase</keyword>
<dbReference type="PANTHER" id="PTHR45348">
    <property type="entry name" value="HYPOTHETICAL OXIDOREDUCTASE (EUROFUNG)"/>
    <property type="match status" value="1"/>
</dbReference>
<proteinExistence type="inferred from homology"/>
<dbReference type="InterPro" id="IPR013154">
    <property type="entry name" value="ADH-like_N"/>
</dbReference>
<organism evidence="4 5">
    <name type="scientific">Colletotrichum gloeosporioides</name>
    <name type="common">Anthracnose fungus</name>
    <name type="synonym">Glomerella cingulata</name>
    <dbReference type="NCBI Taxonomy" id="474922"/>
    <lineage>
        <taxon>Eukaryota</taxon>
        <taxon>Fungi</taxon>
        <taxon>Dikarya</taxon>
        <taxon>Ascomycota</taxon>
        <taxon>Pezizomycotina</taxon>
        <taxon>Sordariomycetes</taxon>
        <taxon>Hypocreomycetidae</taxon>
        <taxon>Glomerellales</taxon>
        <taxon>Glomerellaceae</taxon>
        <taxon>Colletotrichum</taxon>
        <taxon>Colletotrichum gloeosporioides species complex</taxon>
    </lineage>
</organism>
<reference evidence="4" key="1">
    <citation type="journal article" date="2020" name="Phytopathology">
        <title>Genome sequence and comparative analysis of Colletotrichum gloeosporioides isolated from Liriodendron leaves.</title>
        <authorList>
            <person name="Fu F.F."/>
            <person name="Hao Z."/>
            <person name="Wang P."/>
            <person name="Lu Y."/>
            <person name="Xue L.J."/>
            <person name="Wei G."/>
            <person name="Tian Y."/>
            <person name="Baishi H."/>
            <person name="Xu H."/>
            <person name="Shi J."/>
            <person name="Cheng T."/>
            <person name="Wang G."/>
            <person name="Yi Y."/>
            <person name="Chen J."/>
        </authorList>
    </citation>
    <scope>NUCLEOTIDE SEQUENCE</scope>
    <source>
        <strain evidence="4">Lc1</strain>
    </source>
</reference>
<sequence>MKEALIDNNLRVKIHDVPIPTPGPGRLLIRTIVSGTNPKDWKMPKLWVPQASPSNYGDDLSGYIEAVGEGVLGFSKGDRVAAFHEMGAPHGSYAEYSIAWAHSAFHLPANITFEEAATIPLAAMTAALGLYQRLGLPLPWSTTTTPLPLVIYGGATAVGSFAIKLAALSNIHPIIAIAGNGTPYVNTLLDKSKGDMVIDYRQGEAHMLEKIKEAAGDNPIIYALDTVSEMNTLRTIDRALVPGKGKIANLLPSSPEHKLFSELMFTMVGTVHTSKSTKPWPALGDKEFGALFFSFFGRGLQEGWFHGHPYEVRTGGLDALGQILGDLEAGKNSAKKYLLKIAETKGVM</sequence>
<gene>
    <name evidence="4" type="ORF">GCG54_00002820</name>
</gene>
<dbReference type="InterPro" id="IPR047122">
    <property type="entry name" value="Trans-enoyl_RdTase-like"/>
</dbReference>
<dbReference type="Proteomes" id="UP000613401">
    <property type="component" value="Unassembled WGS sequence"/>
</dbReference>
<dbReference type="InterPro" id="IPR020843">
    <property type="entry name" value="ER"/>
</dbReference>
<dbReference type="InterPro" id="IPR036291">
    <property type="entry name" value="NAD(P)-bd_dom_sf"/>
</dbReference>
<evidence type="ECO:0000259" key="3">
    <source>
        <dbReference type="SMART" id="SM00829"/>
    </source>
</evidence>
<dbReference type="SMART" id="SM00829">
    <property type="entry name" value="PKS_ER"/>
    <property type="match status" value="1"/>
</dbReference>
<feature type="domain" description="Enoyl reductase (ER)" evidence="3">
    <location>
        <begin position="7"/>
        <end position="283"/>
    </location>
</feature>
<dbReference type="Pfam" id="PF08240">
    <property type="entry name" value="ADH_N"/>
    <property type="match status" value="1"/>
</dbReference>
<name>A0A8H4FKI7_COLGL</name>
<dbReference type="SUPFAM" id="SSF51735">
    <property type="entry name" value="NAD(P)-binding Rossmann-fold domains"/>
    <property type="match status" value="1"/>
</dbReference>
<dbReference type="SUPFAM" id="SSF50129">
    <property type="entry name" value="GroES-like"/>
    <property type="match status" value="1"/>
</dbReference>
<dbReference type="GeneID" id="69009981"/>
<reference evidence="4" key="2">
    <citation type="submission" date="2020-03" db="EMBL/GenBank/DDBJ databases">
        <authorList>
            <person name="Fu F.-F."/>
            <person name="Chen J."/>
        </authorList>
    </citation>
    <scope>NUCLEOTIDE SEQUENCE</scope>
    <source>
        <strain evidence="4">Lc1</strain>
    </source>
</reference>
<dbReference type="CDD" id="cd08249">
    <property type="entry name" value="enoyl_reductase_like"/>
    <property type="match status" value="1"/>
</dbReference>
<dbReference type="EMBL" id="WVTB01000042">
    <property type="protein sequence ID" value="KAF3805475.1"/>
    <property type="molecule type" value="Genomic_DNA"/>
</dbReference>
<dbReference type="AlphaFoldDB" id="A0A8H4FKI7"/>
<comment type="caution">
    <text evidence="4">The sequence shown here is derived from an EMBL/GenBank/DDBJ whole genome shotgun (WGS) entry which is preliminary data.</text>
</comment>
<dbReference type="PANTHER" id="PTHR45348:SF5">
    <property type="entry name" value="OXIDOREDUCTASE, PUTATIVE (AFU_ORTHOLOGUE AFUA_8G01420)-RELATED"/>
    <property type="match status" value="1"/>
</dbReference>
<protein>
    <submittedName>
        <fullName evidence="4">Trans-enoyl reductase fsr4</fullName>
    </submittedName>
</protein>
<evidence type="ECO:0000313" key="5">
    <source>
        <dbReference type="Proteomes" id="UP000613401"/>
    </source>
</evidence>
<dbReference type="InterPro" id="IPR011032">
    <property type="entry name" value="GroES-like_sf"/>
</dbReference>
<dbReference type="Gene3D" id="3.90.180.10">
    <property type="entry name" value="Medium-chain alcohol dehydrogenases, catalytic domain"/>
    <property type="match status" value="1"/>
</dbReference>
<comment type="similarity">
    <text evidence="1">Belongs to the zinc-containing alcohol dehydrogenase family.</text>
</comment>
<keyword evidence="5" id="KW-1185">Reference proteome</keyword>
<evidence type="ECO:0000313" key="4">
    <source>
        <dbReference type="EMBL" id="KAF3805475.1"/>
    </source>
</evidence>
<dbReference type="Gene3D" id="3.40.50.720">
    <property type="entry name" value="NAD(P)-binding Rossmann-like Domain"/>
    <property type="match status" value="1"/>
</dbReference>
<evidence type="ECO:0000256" key="1">
    <source>
        <dbReference type="ARBA" id="ARBA00008072"/>
    </source>
</evidence>
<dbReference type="RefSeq" id="XP_045264634.1">
    <property type="nucleotide sequence ID" value="XM_045402903.1"/>
</dbReference>